<dbReference type="Proteomes" id="UP001301958">
    <property type="component" value="Unassembled WGS sequence"/>
</dbReference>
<evidence type="ECO:0000256" key="12">
    <source>
        <dbReference type="SAM" id="MobiDB-lite"/>
    </source>
</evidence>
<dbReference type="GO" id="GO:0016787">
    <property type="term" value="F:hydrolase activity"/>
    <property type="evidence" value="ECO:0007669"/>
    <property type="project" value="UniProtKB-KW"/>
</dbReference>
<sequence>MAGKKKTKKPAANPARGFATTSVASKPRVDPAEAAQADTPASKVGDAAAAPQTATGKDAPQATNGTTANKPPAKELTPEEFERQLEESALQVLVDKFAQKVRRDAQRQRTRLETDKRLLRGQAETINTKKWLPQELMDHVLDLIQAEGRFAASSVTSEGATSRLPPEDDLIIKLWTLQQTLESTDFPADRVQPALKFVLDIAPNISPNVKSESIWGLEEVLDWLARECSKEELPGYSGRKTAKSQTDAAETPLPSGATTPLRESRGGGKQKNNTPNRSRQPSPKKSNVTYDEDIEPDQLLPFYLETQTKLFAIQRPRLDAAKGKGSKGKTVPADPEEALLLAKLDRVQKDVLFDKYVAEEQWKAKKITLEKEYAVAKAEEKKKQAAEEAATTPPPAPPNDSEDINEEAERIAAEILAEQQSDDDQALADLFSSLPVNEVDPLTGKSQTVMNGTDGTKVVIRDFGKWTGVSPMRILEEACRSRDSSVRISYHLLSDATFANRHAVKITWSKPQEIPPTPDIPELEVFTTPTQFVYKMIGISNPDAKQSEAYIATSVLFCIFGSSVKEEKVGLRLPSIWKDLWSELAEARKNKADELDRNALRHLRDLVRKRVEQELEDGVLIQGFKGRGQNKNSTDSEQSDHERAKRQQFPPEYYQNIWFQKASTPRFQQMLQSRMQLPMWQFRQQVVDTVEREQVVIICGETGCGKSTQVPSFLLEHQLLLGRPCKIYCTEPRRISALSLAKRVSEELGEGKGDLGTSRSLVGYSIRLEANTSRETRLVYATTGIVMRMLEGSNDLQEITHLVLDEVHERSIDSDFLLIVLKKLLARRKDLKVVLMSATVDAERFSNYLSGAPILTVPGRTFPVRVAYLEDAVEMTGYTLDNRPNERLTDLDDDVEPEVDTASKPELIKSLRQYSARTRNTLAQMDEYQIDFELILHLIMRIAVDPEYHNFSKAILVFLPGIAEIRTLNDMLLGDKFFSDSWYVYPLHSSIATEEQEAAFLVPPPGIRKIVLATNIAETGITIPDVTCVIDTGKHREMRFDERRQLSRLIDTFISRANAKQRRGRAGRVQEGLCFHMFTKYRHDSIMSDQQTPEMLRLSLQDLAIRVKICKIGGIEETLGQALDPPSAKNIRRAIDALVDVRALNPSTEELTPLGLQLARLPLDVFLGKLILLGAVFKCLDMAITVAAILSSKSPFVAPFGQRSQADQVRRNFRKGESDLLTGYNAYLAWKRVCQSATAGGGGEFQFCRKNFLSPQTLANIEELKGQLIASVVDSGFLQLTVEERQNLNRIRFGGRRRRPAFFEIPKRVDINSDNDLIAQSVIAWSFYPKLLVRDPGSKGLRNVGNNQAISLHPSSVNKGFNELRWLSYYHIMQSKSFYNAHETTAVDPFAIALLCGDVRADLYSGVLVLDGNRARFALPDWKTMLVMKALRSRLKEMLTRNFKSPGKLPTAQHERWLEVWQRIFTLQQEIREKETKN</sequence>
<feature type="domain" description="Helicase ATP-binding" evidence="13">
    <location>
        <begin position="687"/>
        <end position="858"/>
    </location>
</feature>
<protein>
    <recommendedName>
        <fullName evidence="2">RNA helicase</fullName>
        <ecNumber evidence="2">3.6.4.13</ecNumber>
    </recommendedName>
</protein>
<evidence type="ECO:0000256" key="7">
    <source>
        <dbReference type="ARBA" id="ARBA00022806"/>
    </source>
</evidence>
<evidence type="ECO:0000256" key="6">
    <source>
        <dbReference type="ARBA" id="ARBA00022801"/>
    </source>
</evidence>
<evidence type="ECO:0000259" key="14">
    <source>
        <dbReference type="PROSITE" id="PS51194"/>
    </source>
</evidence>
<evidence type="ECO:0000256" key="5">
    <source>
        <dbReference type="ARBA" id="ARBA00022741"/>
    </source>
</evidence>
<dbReference type="GO" id="GO:0005524">
    <property type="term" value="F:ATP binding"/>
    <property type="evidence" value="ECO:0007669"/>
    <property type="project" value="UniProtKB-KW"/>
</dbReference>
<dbReference type="FunFam" id="1.20.120.1080:FF:000002">
    <property type="entry name" value="Putative ATP-dependent RNA helicase DHX36"/>
    <property type="match status" value="1"/>
</dbReference>
<dbReference type="Gene3D" id="1.20.120.1080">
    <property type="match status" value="1"/>
</dbReference>
<dbReference type="InterPro" id="IPR011709">
    <property type="entry name" value="DEAD-box_helicase_OB_fold"/>
</dbReference>
<comment type="caution">
    <text evidence="15">The sequence shown here is derived from an EMBL/GenBank/DDBJ whole genome shotgun (WGS) entry which is preliminary data.</text>
</comment>
<dbReference type="CDD" id="cd18791">
    <property type="entry name" value="SF2_C_RHA"/>
    <property type="match status" value="1"/>
</dbReference>
<dbReference type="PROSITE" id="PS51194">
    <property type="entry name" value="HELICASE_CTER"/>
    <property type="match status" value="1"/>
</dbReference>
<dbReference type="Pfam" id="PF00271">
    <property type="entry name" value="Helicase_C"/>
    <property type="match status" value="1"/>
</dbReference>
<dbReference type="GO" id="GO:0003724">
    <property type="term" value="F:RNA helicase activity"/>
    <property type="evidence" value="ECO:0007669"/>
    <property type="project" value="UniProtKB-EC"/>
</dbReference>
<evidence type="ECO:0000313" key="15">
    <source>
        <dbReference type="EMBL" id="KAK4224168.1"/>
    </source>
</evidence>
<proteinExistence type="predicted"/>
<evidence type="ECO:0000256" key="11">
    <source>
        <dbReference type="ARBA" id="ARBA00047984"/>
    </source>
</evidence>
<feature type="compositionally biased region" description="Polar residues" evidence="12">
    <location>
        <begin position="270"/>
        <end position="289"/>
    </location>
</feature>
<dbReference type="SMART" id="SM00490">
    <property type="entry name" value="HELICc"/>
    <property type="match status" value="1"/>
</dbReference>
<evidence type="ECO:0000256" key="9">
    <source>
        <dbReference type="ARBA" id="ARBA00022884"/>
    </source>
</evidence>
<reference evidence="15" key="1">
    <citation type="journal article" date="2023" name="Mol. Phylogenet. Evol.">
        <title>Genome-scale phylogeny and comparative genomics of the fungal order Sordariales.</title>
        <authorList>
            <person name="Hensen N."/>
            <person name="Bonometti L."/>
            <person name="Westerberg I."/>
            <person name="Brannstrom I.O."/>
            <person name="Guillou S."/>
            <person name="Cros-Aarteil S."/>
            <person name="Calhoun S."/>
            <person name="Haridas S."/>
            <person name="Kuo A."/>
            <person name="Mondo S."/>
            <person name="Pangilinan J."/>
            <person name="Riley R."/>
            <person name="LaButti K."/>
            <person name="Andreopoulos B."/>
            <person name="Lipzen A."/>
            <person name="Chen C."/>
            <person name="Yan M."/>
            <person name="Daum C."/>
            <person name="Ng V."/>
            <person name="Clum A."/>
            <person name="Steindorff A."/>
            <person name="Ohm R.A."/>
            <person name="Martin F."/>
            <person name="Silar P."/>
            <person name="Natvig D.O."/>
            <person name="Lalanne C."/>
            <person name="Gautier V."/>
            <person name="Ament-Velasquez S.L."/>
            <person name="Kruys A."/>
            <person name="Hutchinson M.I."/>
            <person name="Powell A.J."/>
            <person name="Barry K."/>
            <person name="Miller A.N."/>
            <person name="Grigoriev I.V."/>
            <person name="Debuchy R."/>
            <person name="Gladieux P."/>
            <person name="Hiltunen Thoren M."/>
            <person name="Johannesson H."/>
        </authorList>
    </citation>
    <scope>NUCLEOTIDE SEQUENCE</scope>
    <source>
        <strain evidence="15">CBS 990.96</strain>
    </source>
</reference>
<keyword evidence="5" id="KW-0547">Nucleotide-binding</keyword>
<dbReference type="InterPro" id="IPR001650">
    <property type="entry name" value="Helicase_C-like"/>
</dbReference>
<dbReference type="InterPro" id="IPR007502">
    <property type="entry name" value="Helicase-assoc_dom"/>
</dbReference>
<dbReference type="GO" id="GO:0003723">
    <property type="term" value="F:RNA binding"/>
    <property type="evidence" value="ECO:0007669"/>
    <property type="project" value="UniProtKB-KW"/>
</dbReference>
<evidence type="ECO:0000256" key="2">
    <source>
        <dbReference type="ARBA" id="ARBA00012552"/>
    </source>
</evidence>
<dbReference type="PANTHER" id="PTHR18934:SF145">
    <property type="entry name" value="ATP-DEPENDENT RNA HELICASE DHX57-RELATED"/>
    <property type="match status" value="1"/>
</dbReference>
<dbReference type="SMART" id="SM00847">
    <property type="entry name" value="HA2"/>
    <property type="match status" value="1"/>
</dbReference>
<evidence type="ECO:0000256" key="3">
    <source>
        <dbReference type="ARBA" id="ARBA00022528"/>
    </source>
</evidence>
<organism evidence="15 16">
    <name type="scientific">Podospora fimiseda</name>
    <dbReference type="NCBI Taxonomy" id="252190"/>
    <lineage>
        <taxon>Eukaryota</taxon>
        <taxon>Fungi</taxon>
        <taxon>Dikarya</taxon>
        <taxon>Ascomycota</taxon>
        <taxon>Pezizomycotina</taxon>
        <taxon>Sordariomycetes</taxon>
        <taxon>Sordariomycetidae</taxon>
        <taxon>Sordariales</taxon>
        <taxon>Podosporaceae</taxon>
        <taxon>Podospora</taxon>
    </lineage>
</organism>
<dbReference type="InterPro" id="IPR011545">
    <property type="entry name" value="DEAD/DEAH_box_helicase_dom"/>
</dbReference>
<evidence type="ECO:0000256" key="4">
    <source>
        <dbReference type="ARBA" id="ARBA00022640"/>
    </source>
</evidence>
<keyword evidence="9" id="KW-0694">RNA-binding</keyword>
<feature type="region of interest" description="Disordered" evidence="12">
    <location>
        <begin position="384"/>
        <end position="404"/>
    </location>
</feature>
<dbReference type="CDD" id="cd17917">
    <property type="entry name" value="DEXHc_RHA-like"/>
    <property type="match status" value="1"/>
</dbReference>
<dbReference type="FunFam" id="3.40.50.300:FF:000500">
    <property type="entry name" value="ATP-dependent RNA helicase DHX29"/>
    <property type="match status" value="1"/>
</dbReference>
<feature type="region of interest" description="Disordered" evidence="12">
    <location>
        <begin position="1"/>
        <end position="81"/>
    </location>
</feature>
<evidence type="ECO:0000313" key="16">
    <source>
        <dbReference type="Proteomes" id="UP001301958"/>
    </source>
</evidence>
<feature type="domain" description="Helicase C-terminal" evidence="14">
    <location>
        <begin position="934"/>
        <end position="1111"/>
    </location>
</feature>
<feature type="region of interest" description="Disordered" evidence="12">
    <location>
        <begin position="234"/>
        <end position="291"/>
    </location>
</feature>
<keyword evidence="10" id="KW-0809">Transit peptide</keyword>
<accession>A0AAN7BJ17</accession>
<reference evidence="15" key="2">
    <citation type="submission" date="2023-05" db="EMBL/GenBank/DDBJ databases">
        <authorList>
            <consortium name="Lawrence Berkeley National Laboratory"/>
            <person name="Steindorff A."/>
            <person name="Hensen N."/>
            <person name="Bonometti L."/>
            <person name="Westerberg I."/>
            <person name="Brannstrom I.O."/>
            <person name="Guillou S."/>
            <person name="Cros-Aarteil S."/>
            <person name="Calhoun S."/>
            <person name="Haridas S."/>
            <person name="Kuo A."/>
            <person name="Mondo S."/>
            <person name="Pangilinan J."/>
            <person name="Riley R."/>
            <person name="Labutti K."/>
            <person name="Andreopoulos B."/>
            <person name="Lipzen A."/>
            <person name="Chen C."/>
            <person name="Yanf M."/>
            <person name="Daum C."/>
            <person name="Ng V."/>
            <person name="Clum A."/>
            <person name="Ohm R."/>
            <person name="Martin F."/>
            <person name="Silar P."/>
            <person name="Natvig D."/>
            <person name="Lalanne C."/>
            <person name="Gautier V."/>
            <person name="Ament-Velasquez S.L."/>
            <person name="Kruys A."/>
            <person name="Hutchinson M.I."/>
            <person name="Powell A.J."/>
            <person name="Barry K."/>
            <person name="Miller A.N."/>
            <person name="Grigoriev I.V."/>
            <person name="Debuchy R."/>
            <person name="Gladieux P."/>
            <person name="Thoren M.H."/>
            <person name="Johannesson H."/>
        </authorList>
    </citation>
    <scope>NUCLEOTIDE SEQUENCE</scope>
    <source>
        <strain evidence="15">CBS 990.96</strain>
    </source>
</reference>
<dbReference type="Pfam" id="PF00270">
    <property type="entry name" value="DEAD"/>
    <property type="match status" value="1"/>
</dbReference>
<dbReference type="EMBL" id="MU865401">
    <property type="protein sequence ID" value="KAK4224168.1"/>
    <property type="molecule type" value="Genomic_DNA"/>
</dbReference>
<dbReference type="FunFam" id="3.40.50.300:FF:000819">
    <property type="entry name" value="ATP dependent RNA helicase, putative"/>
    <property type="match status" value="1"/>
</dbReference>
<dbReference type="PANTHER" id="PTHR18934">
    <property type="entry name" value="ATP-DEPENDENT RNA HELICASE"/>
    <property type="match status" value="1"/>
</dbReference>
<dbReference type="InterPro" id="IPR014001">
    <property type="entry name" value="Helicase_ATP-bd"/>
</dbReference>
<evidence type="ECO:0000256" key="1">
    <source>
        <dbReference type="ARBA" id="ARBA00004229"/>
    </source>
</evidence>
<keyword evidence="4" id="KW-0934">Plastid</keyword>
<feature type="compositionally biased region" description="Basic and acidic residues" evidence="12">
    <location>
        <begin position="72"/>
        <end position="81"/>
    </location>
</feature>
<keyword evidence="16" id="KW-1185">Reference proteome</keyword>
<dbReference type="Gene3D" id="3.40.50.300">
    <property type="entry name" value="P-loop containing nucleotide triphosphate hydrolases"/>
    <property type="match status" value="2"/>
</dbReference>
<name>A0AAN7BJ17_9PEZI</name>
<gene>
    <name evidence="15" type="ORF">QBC38DRAFT_25759</name>
</gene>
<keyword evidence="8" id="KW-0067">ATP-binding</keyword>
<dbReference type="SUPFAM" id="SSF52540">
    <property type="entry name" value="P-loop containing nucleoside triphosphate hydrolases"/>
    <property type="match status" value="1"/>
</dbReference>
<dbReference type="Pfam" id="PF07717">
    <property type="entry name" value="OB_NTP_bind"/>
    <property type="match status" value="1"/>
</dbReference>
<keyword evidence="3" id="KW-0150">Chloroplast</keyword>
<comment type="catalytic activity">
    <reaction evidence="11">
        <text>ATP + H2O = ADP + phosphate + H(+)</text>
        <dbReference type="Rhea" id="RHEA:13065"/>
        <dbReference type="ChEBI" id="CHEBI:15377"/>
        <dbReference type="ChEBI" id="CHEBI:15378"/>
        <dbReference type="ChEBI" id="CHEBI:30616"/>
        <dbReference type="ChEBI" id="CHEBI:43474"/>
        <dbReference type="ChEBI" id="CHEBI:456216"/>
        <dbReference type="EC" id="3.6.4.13"/>
    </reaction>
</comment>
<dbReference type="Pfam" id="PF21010">
    <property type="entry name" value="HA2_C"/>
    <property type="match status" value="1"/>
</dbReference>
<evidence type="ECO:0000259" key="13">
    <source>
        <dbReference type="PROSITE" id="PS51192"/>
    </source>
</evidence>
<comment type="subcellular location">
    <subcellularLocation>
        <location evidence="1">Plastid</location>
        <location evidence="1">Chloroplast</location>
    </subcellularLocation>
</comment>
<keyword evidence="6" id="KW-0378">Hydrolase</keyword>
<dbReference type="PROSITE" id="PS51192">
    <property type="entry name" value="HELICASE_ATP_BIND_1"/>
    <property type="match status" value="1"/>
</dbReference>
<dbReference type="SMART" id="SM00487">
    <property type="entry name" value="DEXDc"/>
    <property type="match status" value="1"/>
</dbReference>
<evidence type="ECO:0000256" key="10">
    <source>
        <dbReference type="ARBA" id="ARBA00022946"/>
    </source>
</evidence>
<dbReference type="EC" id="3.6.4.13" evidence="2"/>
<feature type="region of interest" description="Disordered" evidence="12">
    <location>
        <begin position="625"/>
        <end position="646"/>
    </location>
</feature>
<evidence type="ECO:0000256" key="8">
    <source>
        <dbReference type="ARBA" id="ARBA00022840"/>
    </source>
</evidence>
<dbReference type="InterPro" id="IPR027417">
    <property type="entry name" value="P-loop_NTPase"/>
</dbReference>
<keyword evidence="7 15" id="KW-0347">Helicase</keyword>